<gene>
    <name evidence="2" type="ORF">JCM21714_1390</name>
</gene>
<comment type="caution">
    <text evidence="2">The sequence shown here is derived from an EMBL/GenBank/DDBJ whole genome shotgun (WGS) entry which is preliminary data.</text>
</comment>
<sequence length="99" mass="11784">MINTFKNVTVSEQEVLIKKKHRILFFVATLIIFFYLFIPLILTALMKEIPDNFLFFAWVYVILLFIMTWGIGVWHYSFIKKYELIIEESVRQTDSGEGI</sequence>
<dbReference type="EMBL" id="BAVS01000004">
    <property type="protein sequence ID" value="GAE92396.1"/>
    <property type="molecule type" value="Genomic_DNA"/>
</dbReference>
<organism evidence="2 3">
    <name type="scientific">Gracilibacillus boraciitolerans JCM 21714</name>
    <dbReference type="NCBI Taxonomy" id="1298598"/>
    <lineage>
        <taxon>Bacteria</taxon>
        <taxon>Bacillati</taxon>
        <taxon>Bacillota</taxon>
        <taxon>Bacilli</taxon>
        <taxon>Bacillales</taxon>
        <taxon>Bacillaceae</taxon>
        <taxon>Gracilibacillus</taxon>
    </lineage>
</organism>
<evidence type="ECO:0000313" key="2">
    <source>
        <dbReference type="EMBL" id="GAE92396.1"/>
    </source>
</evidence>
<evidence type="ECO:0000313" key="3">
    <source>
        <dbReference type="Proteomes" id="UP000019102"/>
    </source>
</evidence>
<keyword evidence="1" id="KW-1133">Transmembrane helix</keyword>
<keyword evidence="1" id="KW-0812">Transmembrane</keyword>
<accession>W4VGV1</accession>
<keyword evidence="1" id="KW-0472">Membrane</keyword>
<reference evidence="2 3" key="1">
    <citation type="journal article" date="2014" name="Genome Announc.">
        <title>Draft Genome Sequence of the Boron-Tolerant and Moderately Halotolerant Bacterium Gracilibacillus boraciitolerans JCM 21714T.</title>
        <authorList>
            <person name="Ahmed I."/>
            <person name="Oshima K."/>
            <person name="Suda W."/>
            <person name="Kitamura K."/>
            <person name="Iida T."/>
            <person name="Ohmori Y."/>
            <person name="Fujiwara T."/>
            <person name="Hattori M."/>
            <person name="Ohkuma M."/>
        </authorList>
    </citation>
    <scope>NUCLEOTIDE SEQUENCE [LARGE SCALE GENOMIC DNA]</scope>
    <source>
        <strain evidence="2 3">JCM 21714</strain>
    </source>
</reference>
<dbReference type="STRING" id="1298598.JCM21714_1390"/>
<proteinExistence type="predicted"/>
<name>W4VGV1_9BACI</name>
<feature type="transmembrane region" description="Helical" evidence="1">
    <location>
        <begin position="52"/>
        <end position="74"/>
    </location>
</feature>
<protein>
    <recommendedName>
        <fullName evidence="4">DUF485 domain-containing protein</fullName>
    </recommendedName>
</protein>
<keyword evidence="3" id="KW-1185">Reference proteome</keyword>
<dbReference type="OrthoDB" id="2972776at2"/>
<evidence type="ECO:0000256" key="1">
    <source>
        <dbReference type="SAM" id="Phobius"/>
    </source>
</evidence>
<dbReference type="RefSeq" id="WP_035722345.1">
    <property type="nucleotide sequence ID" value="NZ_BAVS01000004.1"/>
</dbReference>
<evidence type="ECO:0008006" key="4">
    <source>
        <dbReference type="Google" id="ProtNLM"/>
    </source>
</evidence>
<dbReference type="AlphaFoldDB" id="W4VGV1"/>
<dbReference type="Proteomes" id="UP000019102">
    <property type="component" value="Unassembled WGS sequence"/>
</dbReference>
<feature type="transmembrane region" description="Helical" evidence="1">
    <location>
        <begin position="23"/>
        <end position="46"/>
    </location>
</feature>